<proteinExistence type="predicted"/>
<sequence length="197" mass="22510">MVEHSLQDQDPIKQMHVLWAIRWAIAAWKEVTPKAIDNCFVKSTLFGLREGPPPRPCNYIDPVINEVQEMAEQLRAAGRIRELINIQNLIHLPGEDVVDSTEDLIEHVAELYAGLDRDAETDEEDSQQPRIKLNEAIEALQKLRLYEEQQEDGEREVITTLLRHERQIQGRRLRSTKQMTIKSFFGGADGSILTSGS</sequence>
<accession>A0ACC8EK14</accession>
<evidence type="ECO:0000313" key="1">
    <source>
        <dbReference type="EMBL" id="OCK86546.1"/>
    </source>
</evidence>
<dbReference type="EMBL" id="KV748312">
    <property type="protein sequence ID" value="OCK86546.1"/>
    <property type="molecule type" value="Genomic_DNA"/>
</dbReference>
<dbReference type="Proteomes" id="UP000250078">
    <property type="component" value="Unassembled WGS sequence"/>
</dbReference>
<name>A0ACC8EK14_9PEZI</name>
<reference evidence="1 2" key="1">
    <citation type="journal article" date="2016" name="Nat. Commun.">
        <title>Ectomycorrhizal ecology is imprinted in the genome of the dominant symbiotic fungus Cenococcum geophilum.</title>
        <authorList>
            <consortium name="DOE Joint Genome Institute"/>
            <person name="Peter M."/>
            <person name="Kohler A."/>
            <person name="Ohm R.A."/>
            <person name="Kuo A."/>
            <person name="Krutzmann J."/>
            <person name="Morin E."/>
            <person name="Arend M."/>
            <person name="Barry K.W."/>
            <person name="Binder M."/>
            <person name="Choi C."/>
            <person name="Clum A."/>
            <person name="Copeland A."/>
            <person name="Grisel N."/>
            <person name="Haridas S."/>
            <person name="Kipfer T."/>
            <person name="LaButti K."/>
            <person name="Lindquist E."/>
            <person name="Lipzen A."/>
            <person name="Maire R."/>
            <person name="Meier B."/>
            <person name="Mihaltcheva S."/>
            <person name="Molinier V."/>
            <person name="Murat C."/>
            <person name="Poggeler S."/>
            <person name="Quandt C.A."/>
            <person name="Sperisen C."/>
            <person name="Tritt A."/>
            <person name="Tisserant E."/>
            <person name="Crous P.W."/>
            <person name="Henrissat B."/>
            <person name="Nehls U."/>
            <person name="Egli S."/>
            <person name="Spatafora J.W."/>
            <person name="Grigoriev I.V."/>
            <person name="Martin F.M."/>
        </authorList>
    </citation>
    <scope>NUCLEOTIDE SEQUENCE [LARGE SCALE GENOMIC DNA]</scope>
    <source>
        <strain evidence="1 2">1.58</strain>
    </source>
</reference>
<gene>
    <name evidence="1" type="ORF">K441DRAFT_714773</name>
</gene>
<evidence type="ECO:0000313" key="2">
    <source>
        <dbReference type="Proteomes" id="UP000250078"/>
    </source>
</evidence>
<protein>
    <submittedName>
        <fullName evidence="1">Uncharacterized protein</fullName>
    </submittedName>
</protein>
<organism evidence="1 2">
    <name type="scientific">Cenococcum geophilum 1.58</name>
    <dbReference type="NCBI Taxonomy" id="794803"/>
    <lineage>
        <taxon>Eukaryota</taxon>
        <taxon>Fungi</taxon>
        <taxon>Dikarya</taxon>
        <taxon>Ascomycota</taxon>
        <taxon>Pezizomycotina</taxon>
        <taxon>Dothideomycetes</taxon>
        <taxon>Pleosporomycetidae</taxon>
        <taxon>Gloniales</taxon>
        <taxon>Gloniaceae</taxon>
        <taxon>Cenococcum</taxon>
    </lineage>
</organism>
<keyword evidence="2" id="KW-1185">Reference proteome</keyword>